<comment type="similarity">
    <text evidence="4">In the N-terminal section; belongs to the DHBP synthase family.</text>
</comment>
<dbReference type="InterPro" id="IPR032677">
    <property type="entry name" value="GTP_cyclohydro_II"/>
</dbReference>
<dbReference type="Gene3D" id="3.90.870.10">
    <property type="entry name" value="DHBP synthase"/>
    <property type="match status" value="1"/>
</dbReference>
<dbReference type="InterPro" id="IPR000422">
    <property type="entry name" value="DHBP_synthase_RibB"/>
</dbReference>
<reference evidence="9 10" key="1">
    <citation type="journal article" date="2019" name="Emerg. Microbes Infect.">
        <title>Comprehensive subspecies identification of 175 nontuberculous mycobacteria species based on 7547 genomic profiles.</title>
        <authorList>
            <person name="Matsumoto Y."/>
            <person name="Kinjo T."/>
            <person name="Motooka D."/>
            <person name="Nabeya D."/>
            <person name="Jung N."/>
            <person name="Uechi K."/>
            <person name="Horii T."/>
            <person name="Iida T."/>
            <person name="Fujita J."/>
            <person name="Nakamura S."/>
        </authorList>
    </citation>
    <scope>NUCLEOTIDE SEQUENCE [LARGE SCALE GENOMIC DNA]</scope>
    <source>
        <strain evidence="9 10">JCM 6375</strain>
    </source>
</reference>
<dbReference type="SUPFAM" id="SSF142695">
    <property type="entry name" value="RibA-like"/>
    <property type="match status" value="1"/>
</dbReference>
<dbReference type="RefSeq" id="WP_083150182.1">
    <property type="nucleotide sequence ID" value="NZ_AP022560.1"/>
</dbReference>
<comment type="pathway">
    <text evidence="3">Cofactor biosynthesis; riboflavin biosynthesis; 2-hydroxy-3-oxobutyl phosphate from D-ribulose 5-phosphate: step 1/1.</text>
</comment>
<dbReference type="KEGG" id="mmor:MMOR_25950"/>
<dbReference type="Pfam" id="PF00926">
    <property type="entry name" value="DHBP_synthase"/>
    <property type="match status" value="1"/>
</dbReference>
<evidence type="ECO:0000256" key="4">
    <source>
        <dbReference type="ARBA" id="ARBA00005520"/>
    </source>
</evidence>
<dbReference type="GO" id="GO:0009231">
    <property type="term" value="P:riboflavin biosynthetic process"/>
    <property type="evidence" value="ECO:0007669"/>
    <property type="project" value="UniProtKB-KW"/>
</dbReference>
<name>A0AAD1HBN4_9MYCO</name>
<organism evidence="9 10">
    <name type="scientific">Mycolicibacterium moriokaense</name>
    <dbReference type="NCBI Taxonomy" id="39691"/>
    <lineage>
        <taxon>Bacteria</taxon>
        <taxon>Bacillati</taxon>
        <taxon>Actinomycetota</taxon>
        <taxon>Actinomycetes</taxon>
        <taxon>Mycobacteriales</taxon>
        <taxon>Mycobacteriaceae</taxon>
        <taxon>Mycolicibacterium</taxon>
    </lineage>
</organism>
<evidence type="ECO:0000256" key="6">
    <source>
        <dbReference type="ARBA" id="ARBA00022619"/>
    </source>
</evidence>
<evidence type="ECO:0000256" key="7">
    <source>
        <dbReference type="ARBA" id="ARBA00022723"/>
    </source>
</evidence>
<dbReference type="PANTHER" id="PTHR21327">
    <property type="entry name" value="GTP CYCLOHYDROLASE II-RELATED"/>
    <property type="match status" value="1"/>
</dbReference>
<dbReference type="PIRSF" id="PIRSF001259">
    <property type="entry name" value="RibA"/>
    <property type="match status" value="1"/>
</dbReference>
<dbReference type="InterPro" id="IPR017945">
    <property type="entry name" value="DHBP_synth_RibB-like_a/b_dom"/>
</dbReference>
<dbReference type="GO" id="GO:0005829">
    <property type="term" value="C:cytosol"/>
    <property type="evidence" value="ECO:0007669"/>
    <property type="project" value="TreeGrafter"/>
</dbReference>
<evidence type="ECO:0000259" key="8">
    <source>
        <dbReference type="Pfam" id="PF00925"/>
    </source>
</evidence>
<evidence type="ECO:0000256" key="5">
    <source>
        <dbReference type="ARBA" id="ARBA00012153"/>
    </source>
</evidence>
<comment type="catalytic activity">
    <reaction evidence="1">
        <text>D-ribulose 5-phosphate = (2S)-2-hydroxy-3-oxobutyl phosphate + formate + H(+)</text>
        <dbReference type="Rhea" id="RHEA:18457"/>
        <dbReference type="ChEBI" id="CHEBI:15378"/>
        <dbReference type="ChEBI" id="CHEBI:15740"/>
        <dbReference type="ChEBI" id="CHEBI:58121"/>
        <dbReference type="ChEBI" id="CHEBI:58830"/>
        <dbReference type="EC" id="4.1.99.12"/>
    </reaction>
</comment>
<dbReference type="Gene3D" id="3.40.50.10990">
    <property type="entry name" value="GTP cyclohydrolase II"/>
    <property type="match status" value="1"/>
</dbReference>
<dbReference type="Pfam" id="PF00925">
    <property type="entry name" value="GTP_cyclohydro2"/>
    <property type="match status" value="1"/>
</dbReference>
<accession>A0AAD1HBN4</accession>
<keyword evidence="10" id="KW-1185">Reference proteome</keyword>
<evidence type="ECO:0000256" key="1">
    <source>
        <dbReference type="ARBA" id="ARBA00000141"/>
    </source>
</evidence>
<feature type="domain" description="GTP cyclohydrolase II" evidence="8">
    <location>
        <begin position="208"/>
        <end position="332"/>
    </location>
</feature>
<dbReference type="EC" id="4.1.99.12" evidence="5"/>
<protein>
    <recommendedName>
        <fullName evidence="5">3,4-dihydroxy-2-butanone-4-phosphate synthase</fullName>
        <ecNumber evidence="5">4.1.99.12</ecNumber>
    </recommendedName>
</protein>
<dbReference type="PANTHER" id="PTHR21327:SF18">
    <property type="entry name" value="3,4-DIHYDROXY-2-BUTANONE 4-PHOSPHATE SYNTHASE"/>
    <property type="match status" value="1"/>
</dbReference>
<keyword evidence="6" id="KW-0686">Riboflavin biosynthesis</keyword>
<evidence type="ECO:0000313" key="9">
    <source>
        <dbReference type="EMBL" id="BBX01659.1"/>
    </source>
</evidence>
<gene>
    <name evidence="9" type="primary">ribA1</name>
    <name evidence="9" type="ORF">MMOR_25950</name>
</gene>
<sequence length="364" mass="38013">MRTTDVRVRRAIAAVAAGRPVVVTDDTARGEQGYVALAADAATPSLLAFTVRHTSGYVRVALPNSECDRLNLPPLCAGTSAADRVAVDWRGTGTGISATDRAATIAALATSTSDASDFRRPGHVVPVRAGDGGVLRHPEPAEAAVDLARLAGRRPAAALCEIVSREHPVAMARGAELAEFAKTHGLSMVSIDDLVAYRRRTEPQAVRSAETTIPSAMGASRVIGFRDVHDGGEHLVMIIGEAGARVPMLLHVHVECVTGDVFGSTACRCGGELDRALATMRARGSGMIVYLRPSGPLRACGLSAHDKPPAESISQTVAWILRDLGVHTVKLSDDAPGFGLVMFGAIREHGLHVVGDVTPLAVAG</sequence>
<dbReference type="GO" id="GO:0003935">
    <property type="term" value="F:GTP cyclohydrolase II activity"/>
    <property type="evidence" value="ECO:0007669"/>
    <property type="project" value="TreeGrafter"/>
</dbReference>
<keyword evidence="7" id="KW-0479">Metal-binding</keyword>
<dbReference type="GO" id="GO:0046872">
    <property type="term" value="F:metal ion binding"/>
    <property type="evidence" value="ECO:0007669"/>
    <property type="project" value="UniProtKB-KW"/>
</dbReference>
<evidence type="ECO:0000256" key="3">
    <source>
        <dbReference type="ARBA" id="ARBA00004904"/>
    </source>
</evidence>
<comment type="function">
    <text evidence="2">Catalyzes the conversion of D-ribulose 5-phosphate to formate and 3,4-dihydroxy-2-butanone 4-phosphate.</text>
</comment>
<dbReference type="InterPro" id="IPR036144">
    <property type="entry name" value="RibA-like_sf"/>
</dbReference>
<dbReference type="Proteomes" id="UP000466681">
    <property type="component" value="Chromosome"/>
</dbReference>
<evidence type="ECO:0000256" key="2">
    <source>
        <dbReference type="ARBA" id="ARBA00002284"/>
    </source>
</evidence>
<evidence type="ECO:0000313" key="10">
    <source>
        <dbReference type="Proteomes" id="UP000466681"/>
    </source>
</evidence>
<dbReference type="GO" id="GO:0008686">
    <property type="term" value="F:3,4-dihydroxy-2-butanone-4-phosphate synthase activity"/>
    <property type="evidence" value="ECO:0007669"/>
    <property type="project" value="UniProtKB-EC"/>
</dbReference>
<dbReference type="EMBL" id="AP022560">
    <property type="protein sequence ID" value="BBX01659.1"/>
    <property type="molecule type" value="Genomic_DNA"/>
</dbReference>
<dbReference type="AlphaFoldDB" id="A0AAD1HBN4"/>
<proteinExistence type="inferred from homology"/>
<dbReference type="SUPFAM" id="SSF55821">
    <property type="entry name" value="YrdC/RibB"/>
    <property type="match status" value="1"/>
</dbReference>